<dbReference type="AlphaFoldDB" id="A0A4P9XQW0"/>
<dbReference type="PANTHER" id="PTHR21576">
    <property type="entry name" value="UNCHARACTERIZED NODULIN-LIKE PROTEIN"/>
    <property type="match status" value="1"/>
</dbReference>
<dbReference type="Proteomes" id="UP000271241">
    <property type="component" value="Unassembled WGS sequence"/>
</dbReference>
<dbReference type="STRING" id="78915.A0A4P9XQW0"/>
<dbReference type="InterPro" id="IPR020846">
    <property type="entry name" value="MFS_dom"/>
</dbReference>
<accession>A0A4P9XQW0</accession>
<organism evidence="7 8">
    <name type="scientific">Thamnocephalis sphaerospora</name>
    <dbReference type="NCBI Taxonomy" id="78915"/>
    <lineage>
        <taxon>Eukaryota</taxon>
        <taxon>Fungi</taxon>
        <taxon>Fungi incertae sedis</taxon>
        <taxon>Zoopagomycota</taxon>
        <taxon>Zoopagomycotina</taxon>
        <taxon>Zoopagomycetes</taxon>
        <taxon>Zoopagales</taxon>
        <taxon>Sigmoideomycetaceae</taxon>
        <taxon>Thamnocephalis</taxon>
    </lineage>
</organism>
<protein>
    <recommendedName>
        <fullName evidence="6">Major facilitator superfamily (MFS) profile domain-containing protein</fullName>
    </recommendedName>
</protein>
<reference evidence="8" key="1">
    <citation type="journal article" date="2018" name="Nat. Microbiol.">
        <title>Leveraging single-cell genomics to expand the fungal tree of life.</title>
        <authorList>
            <person name="Ahrendt S.R."/>
            <person name="Quandt C.A."/>
            <person name="Ciobanu D."/>
            <person name="Clum A."/>
            <person name="Salamov A."/>
            <person name="Andreopoulos B."/>
            <person name="Cheng J.F."/>
            <person name="Woyke T."/>
            <person name="Pelin A."/>
            <person name="Henrissat B."/>
            <person name="Reynolds N.K."/>
            <person name="Benny G.L."/>
            <person name="Smith M.E."/>
            <person name="James T.Y."/>
            <person name="Grigoriev I.V."/>
        </authorList>
    </citation>
    <scope>NUCLEOTIDE SEQUENCE [LARGE SCALE GENOMIC DNA]</scope>
    <source>
        <strain evidence="8">RSA 1356</strain>
    </source>
</reference>
<sequence>RDTSLRAILTDAEFWCFWIAAGLVTGVDLMYVNNIGLLVQQLWPGVRGASGVISSGLDDHITLHVSVLSFSSCIAGLLVGYASDYAKRKANIERIHFFTVAAALQGIAQVGGYYAETLEELLPVTFLSGFASGIVFTLNSVVVSDYWGTENCGRNIGLIGWAVAFGSQIFGSLFGVIYDMREGQAGGCMGRECYRDVFPLSAFTVVTL</sequence>
<evidence type="ECO:0000256" key="3">
    <source>
        <dbReference type="ARBA" id="ARBA00022989"/>
    </source>
</evidence>
<feature type="domain" description="Major facilitator superfamily (MFS) profile" evidence="6">
    <location>
        <begin position="14"/>
        <end position="208"/>
    </location>
</feature>
<evidence type="ECO:0000256" key="4">
    <source>
        <dbReference type="ARBA" id="ARBA00023136"/>
    </source>
</evidence>
<feature type="transmembrane region" description="Helical" evidence="5">
    <location>
        <begin position="156"/>
        <end position="178"/>
    </location>
</feature>
<keyword evidence="3 5" id="KW-1133">Transmembrane helix</keyword>
<gene>
    <name evidence="7" type="ORF">THASP1DRAFT_23568</name>
</gene>
<evidence type="ECO:0000256" key="1">
    <source>
        <dbReference type="ARBA" id="ARBA00004141"/>
    </source>
</evidence>
<evidence type="ECO:0000259" key="6">
    <source>
        <dbReference type="PROSITE" id="PS50850"/>
    </source>
</evidence>
<comment type="subcellular location">
    <subcellularLocation>
        <location evidence="1">Membrane</location>
        <topology evidence="1">Multi-pass membrane protein</topology>
    </subcellularLocation>
</comment>
<keyword evidence="4 5" id="KW-0472">Membrane</keyword>
<evidence type="ECO:0000313" key="7">
    <source>
        <dbReference type="EMBL" id="RKP08453.1"/>
    </source>
</evidence>
<dbReference type="OrthoDB" id="410267at2759"/>
<dbReference type="PROSITE" id="PS50850">
    <property type="entry name" value="MFS"/>
    <property type="match status" value="1"/>
</dbReference>
<keyword evidence="2 5" id="KW-0812">Transmembrane</keyword>
<dbReference type="InterPro" id="IPR036259">
    <property type="entry name" value="MFS_trans_sf"/>
</dbReference>
<dbReference type="EMBL" id="KZ992602">
    <property type="protein sequence ID" value="RKP08453.1"/>
    <property type="molecule type" value="Genomic_DNA"/>
</dbReference>
<feature type="transmembrane region" description="Helical" evidence="5">
    <location>
        <begin position="121"/>
        <end position="144"/>
    </location>
</feature>
<keyword evidence="8" id="KW-1185">Reference proteome</keyword>
<evidence type="ECO:0000313" key="8">
    <source>
        <dbReference type="Proteomes" id="UP000271241"/>
    </source>
</evidence>
<name>A0A4P9XQW0_9FUNG</name>
<dbReference type="Pfam" id="PF07690">
    <property type="entry name" value="MFS_1"/>
    <property type="match status" value="1"/>
</dbReference>
<proteinExistence type="predicted"/>
<dbReference type="GO" id="GO:0022857">
    <property type="term" value="F:transmembrane transporter activity"/>
    <property type="evidence" value="ECO:0007669"/>
    <property type="project" value="InterPro"/>
</dbReference>
<dbReference type="PANTHER" id="PTHR21576:SF158">
    <property type="entry name" value="RIBOSOMAL RNA-PROCESSING PROTEIN 12-LIKE CONSERVED DOMAIN-CONTAINING PROTEIN"/>
    <property type="match status" value="1"/>
</dbReference>
<dbReference type="GO" id="GO:0016020">
    <property type="term" value="C:membrane"/>
    <property type="evidence" value="ECO:0007669"/>
    <property type="project" value="UniProtKB-SubCell"/>
</dbReference>
<dbReference type="InterPro" id="IPR011701">
    <property type="entry name" value="MFS"/>
</dbReference>
<evidence type="ECO:0000256" key="5">
    <source>
        <dbReference type="SAM" id="Phobius"/>
    </source>
</evidence>
<feature type="non-terminal residue" evidence="7">
    <location>
        <position position="1"/>
    </location>
</feature>
<feature type="transmembrane region" description="Helical" evidence="5">
    <location>
        <begin position="61"/>
        <end position="83"/>
    </location>
</feature>
<dbReference type="SUPFAM" id="SSF103473">
    <property type="entry name" value="MFS general substrate transporter"/>
    <property type="match status" value="1"/>
</dbReference>
<dbReference type="Gene3D" id="1.20.1250.20">
    <property type="entry name" value="MFS general substrate transporter like domains"/>
    <property type="match status" value="1"/>
</dbReference>
<feature type="transmembrane region" description="Helical" evidence="5">
    <location>
        <begin position="95"/>
        <end position="115"/>
    </location>
</feature>
<evidence type="ECO:0000256" key="2">
    <source>
        <dbReference type="ARBA" id="ARBA00022692"/>
    </source>
</evidence>
<feature type="transmembrane region" description="Helical" evidence="5">
    <location>
        <begin position="12"/>
        <end position="32"/>
    </location>
</feature>